<accession>A0A0C2JKM1</accession>
<dbReference type="EMBL" id="JWZT01002251">
    <property type="protein sequence ID" value="KII69953.1"/>
    <property type="molecule type" value="Genomic_DNA"/>
</dbReference>
<proteinExistence type="predicted"/>
<organism evidence="1 2">
    <name type="scientific">Thelohanellus kitauei</name>
    <name type="common">Myxosporean</name>
    <dbReference type="NCBI Taxonomy" id="669202"/>
    <lineage>
        <taxon>Eukaryota</taxon>
        <taxon>Metazoa</taxon>
        <taxon>Cnidaria</taxon>
        <taxon>Myxozoa</taxon>
        <taxon>Myxosporea</taxon>
        <taxon>Bivalvulida</taxon>
        <taxon>Platysporina</taxon>
        <taxon>Myxobolidae</taxon>
        <taxon>Thelohanellus</taxon>
    </lineage>
</organism>
<gene>
    <name evidence="1" type="ORF">RF11_14202</name>
</gene>
<name>A0A0C2JKM1_THEKT</name>
<dbReference type="Proteomes" id="UP000031668">
    <property type="component" value="Unassembled WGS sequence"/>
</dbReference>
<evidence type="ECO:0000313" key="1">
    <source>
        <dbReference type="EMBL" id="KII69953.1"/>
    </source>
</evidence>
<protein>
    <submittedName>
        <fullName evidence="1">Uncharacterized protein</fullName>
    </submittedName>
</protein>
<sequence>MNEFMKEINNIIQKLIVNNGNDPEWRQSYLDSINETTLFIHDLLIQETSLIIEYRRIRDKSKTMKLRKKSILMDLQILISKINLFSRDIKLKQTIENTKSYKIRKSESKI</sequence>
<keyword evidence="2" id="KW-1185">Reference proteome</keyword>
<evidence type="ECO:0000313" key="2">
    <source>
        <dbReference type="Proteomes" id="UP000031668"/>
    </source>
</evidence>
<reference evidence="1 2" key="1">
    <citation type="journal article" date="2014" name="Genome Biol. Evol.">
        <title>The genome of the myxosporean Thelohanellus kitauei shows adaptations to nutrient acquisition within its fish host.</title>
        <authorList>
            <person name="Yang Y."/>
            <person name="Xiong J."/>
            <person name="Zhou Z."/>
            <person name="Huo F."/>
            <person name="Miao W."/>
            <person name="Ran C."/>
            <person name="Liu Y."/>
            <person name="Zhang J."/>
            <person name="Feng J."/>
            <person name="Wang M."/>
            <person name="Wang M."/>
            <person name="Wang L."/>
            <person name="Yao B."/>
        </authorList>
    </citation>
    <scope>NUCLEOTIDE SEQUENCE [LARGE SCALE GENOMIC DNA]</scope>
    <source>
        <strain evidence="1">Wuqing</strain>
    </source>
</reference>
<comment type="caution">
    <text evidence="1">The sequence shown here is derived from an EMBL/GenBank/DDBJ whole genome shotgun (WGS) entry which is preliminary data.</text>
</comment>
<dbReference type="AlphaFoldDB" id="A0A0C2JKM1"/>